<dbReference type="Proteomes" id="UP001445335">
    <property type="component" value="Unassembled WGS sequence"/>
</dbReference>
<gene>
    <name evidence="12" type="ORF">WJX81_001695</name>
</gene>
<reference evidence="12 13" key="1">
    <citation type="journal article" date="2024" name="Nat. Commun.">
        <title>Phylogenomics reveals the evolutionary origins of lichenization in chlorophyte algae.</title>
        <authorList>
            <person name="Puginier C."/>
            <person name="Libourel C."/>
            <person name="Otte J."/>
            <person name="Skaloud P."/>
            <person name="Haon M."/>
            <person name="Grisel S."/>
            <person name="Petersen M."/>
            <person name="Berrin J.G."/>
            <person name="Delaux P.M."/>
            <person name="Dal Grande F."/>
            <person name="Keller J."/>
        </authorList>
    </citation>
    <scope>NUCLEOTIDE SEQUENCE [LARGE SCALE GENOMIC DNA]</scope>
    <source>
        <strain evidence="12 13">SAG 245.80</strain>
    </source>
</reference>
<dbReference type="GO" id="GO:0016020">
    <property type="term" value="C:membrane"/>
    <property type="evidence" value="ECO:0007669"/>
    <property type="project" value="UniProtKB-SubCell"/>
</dbReference>
<evidence type="ECO:0000256" key="11">
    <source>
        <dbReference type="SAM" id="Phobius"/>
    </source>
</evidence>
<feature type="transmembrane region" description="Helical" evidence="11">
    <location>
        <begin position="166"/>
        <end position="187"/>
    </location>
</feature>
<comment type="similarity">
    <text evidence="2 9">Belongs to the mitochondrial carrier (TC 2.A.29) family.</text>
</comment>
<evidence type="ECO:0000313" key="13">
    <source>
        <dbReference type="Proteomes" id="UP001445335"/>
    </source>
</evidence>
<evidence type="ECO:0000256" key="3">
    <source>
        <dbReference type="ARBA" id="ARBA00022448"/>
    </source>
</evidence>
<evidence type="ECO:0000256" key="2">
    <source>
        <dbReference type="ARBA" id="ARBA00006375"/>
    </source>
</evidence>
<dbReference type="PANTHER" id="PTHR45667">
    <property type="entry name" value="S-ADENOSYLMETHIONINE MITOCHONDRIAL CARRIER PROTEIN"/>
    <property type="match status" value="1"/>
</dbReference>
<dbReference type="Gene3D" id="1.50.40.10">
    <property type="entry name" value="Mitochondrial carrier domain"/>
    <property type="match status" value="2"/>
</dbReference>
<evidence type="ECO:0000256" key="8">
    <source>
        <dbReference type="PROSITE-ProRule" id="PRU00282"/>
    </source>
</evidence>
<evidence type="ECO:0000256" key="1">
    <source>
        <dbReference type="ARBA" id="ARBA00004141"/>
    </source>
</evidence>
<feature type="repeat" description="Solcar" evidence="8">
    <location>
        <begin position="90"/>
        <end position="194"/>
    </location>
</feature>
<protein>
    <recommendedName>
        <fullName evidence="14">Mitochondrial carrier protein</fullName>
    </recommendedName>
</protein>
<feature type="repeat" description="Solcar" evidence="8">
    <location>
        <begin position="297"/>
        <end position="375"/>
    </location>
</feature>
<evidence type="ECO:0000313" key="12">
    <source>
        <dbReference type="EMBL" id="KAK9840744.1"/>
    </source>
</evidence>
<keyword evidence="6 11" id="KW-1133">Transmembrane helix</keyword>
<feature type="region of interest" description="Disordered" evidence="10">
    <location>
        <begin position="22"/>
        <end position="54"/>
    </location>
</feature>
<dbReference type="InterPro" id="IPR023395">
    <property type="entry name" value="MCP_dom_sf"/>
</dbReference>
<evidence type="ECO:0000256" key="6">
    <source>
        <dbReference type="ARBA" id="ARBA00022989"/>
    </source>
</evidence>
<evidence type="ECO:0008006" key="14">
    <source>
        <dbReference type="Google" id="ProtNLM"/>
    </source>
</evidence>
<evidence type="ECO:0000256" key="5">
    <source>
        <dbReference type="ARBA" id="ARBA00022737"/>
    </source>
</evidence>
<evidence type="ECO:0000256" key="4">
    <source>
        <dbReference type="ARBA" id="ARBA00022692"/>
    </source>
</evidence>
<evidence type="ECO:0000256" key="7">
    <source>
        <dbReference type="ARBA" id="ARBA00023136"/>
    </source>
</evidence>
<keyword evidence="4 8" id="KW-0812">Transmembrane</keyword>
<organism evidence="12 13">
    <name type="scientific">Elliptochloris bilobata</name>
    <dbReference type="NCBI Taxonomy" id="381761"/>
    <lineage>
        <taxon>Eukaryota</taxon>
        <taxon>Viridiplantae</taxon>
        <taxon>Chlorophyta</taxon>
        <taxon>core chlorophytes</taxon>
        <taxon>Trebouxiophyceae</taxon>
        <taxon>Trebouxiophyceae incertae sedis</taxon>
        <taxon>Elliptochloris clade</taxon>
        <taxon>Elliptochloris</taxon>
    </lineage>
</organism>
<dbReference type="InterPro" id="IPR018108">
    <property type="entry name" value="MCP_transmembrane"/>
</dbReference>
<name>A0AAW1S4Q5_9CHLO</name>
<dbReference type="SUPFAM" id="SSF103506">
    <property type="entry name" value="Mitochondrial carrier"/>
    <property type="match status" value="1"/>
</dbReference>
<evidence type="ECO:0000256" key="10">
    <source>
        <dbReference type="SAM" id="MobiDB-lite"/>
    </source>
</evidence>
<dbReference type="Pfam" id="PF00153">
    <property type="entry name" value="Mito_carr"/>
    <property type="match status" value="3"/>
</dbReference>
<feature type="transmembrane region" description="Helical" evidence="11">
    <location>
        <begin position="199"/>
        <end position="220"/>
    </location>
</feature>
<keyword evidence="5" id="KW-0677">Repeat</keyword>
<keyword evidence="7 8" id="KW-0472">Membrane</keyword>
<keyword evidence="13" id="KW-1185">Reference proteome</keyword>
<dbReference type="AlphaFoldDB" id="A0AAW1S4Q5"/>
<comment type="subcellular location">
    <subcellularLocation>
        <location evidence="1">Membrane</location>
        <topology evidence="1">Multi-pass membrane protein</topology>
    </subcellularLocation>
</comment>
<feature type="repeat" description="Solcar" evidence="8">
    <location>
        <begin position="201"/>
        <end position="283"/>
    </location>
</feature>
<accession>A0AAW1S4Q5</accession>
<keyword evidence="3 9" id="KW-0813">Transport</keyword>
<evidence type="ECO:0000256" key="9">
    <source>
        <dbReference type="RuleBase" id="RU000488"/>
    </source>
</evidence>
<sequence>MLDPDPEQGCIAPLAALPLPAGFSARQRPTAGRHRRPPRNGPGHRGDHLQASGQPRARRVACSFVLASVPGAAEVFTAGTARHDWSSLLTDTVRHVLAGTAARTCAQVCIHPIDTVKTRLQVNKAGAPELLRSWRSGSKAQPLDVYLGPRRVAHFRNVLFKGPRDVYLGLTGAVLGTIPTALLYFATYEYCKERLAARGHVQAFTHVVSASAGAVVSAFVRVPTDTLKHRVQAYVLPDVFRGARSIVANEGMGGLYSGLLPTLLRDVPEIAIQFTLYENLRRLVERRRGVAKLRTWEHLLLGGLSGATAASVTMPLDFAKTVLQTGGTQPIQQVFANAVRDKGVGGLFAGMGPRVMQTAVMSAVFFTLFEFWKAQLKGPAARAHDDRLMMPKIWLKRRDHVWKRQFVYQ</sequence>
<comment type="caution">
    <text evidence="12">The sequence shown here is derived from an EMBL/GenBank/DDBJ whole genome shotgun (WGS) entry which is preliminary data.</text>
</comment>
<proteinExistence type="inferred from homology"/>
<dbReference type="EMBL" id="JALJOU010000012">
    <property type="protein sequence ID" value="KAK9840744.1"/>
    <property type="molecule type" value="Genomic_DNA"/>
</dbReference>
<dbReference type="PROSITE" id="PS50920">
    <property type="entry name" value="SOLCAR"/>
    <property type="match status" value="3"/>
</dbReference>